<reference evidence="2" key="1">
    <citation type="submission" date="2021-10" db="EMBL/GenBank/DDBJ databases">
        <title>Tropical sea cucumber genome reveals ecological adaptation and Cuvierian tubules defense mechanism.</title>
        <authorList>
            <person name="Chen T."/>
        </authorList>
    </citation>
    <scope>NUCLEOTIDE SEQUENCE</scope>
    <source>
        <strain evidence="2">Nanhai2018</strain>
        <tissue evidence="2">Muscle</tissue>
    </source>
</reference>
<proteinExistence type="predicted"/>
<accession>A0A9Q1CQP0</accession>
<comment type="caution">
    <text evidence="2">The sequence shown here is derived from an EMBL/GenBank/DDBJ whole genome shotgun (WGS) entry which is preliminary data.</text>
</comment>
<evidence type="ECO:0000256" key="1">
    <source>
        <dbReference type="SAM" id="SignalP"/>
    </source>
</evidence>
<organism evidence="2 3">
    <name type="scientific">Holothuria leucospilota</name>
    <name type="common">Black long sea cucumber</name>
    <name type="synonym">Mertensiothuria leucospilota</name>
    <dbReference type="NCBI Taxonomy" id="206669"/>
    <lineage>
        <taxon>Eukaryota</taxon>
        <taxon>Metazoa</taxon>
        <taxon>Echinodermata</taxon>
        <taxon>Eleutherozoa</taxon>
        <taxon>Echinozoa</taxon>
        <taxon>Holothuroidea</taxon>
        <taxon>Aspidochirotacea</taxon>
        <taxon>Aspidochirotida</taxon>
        <taxon>Holothuriidae</taxon>
        <taxon>Holothuria</taxon>
    </lineage>
</organism>
<gene>
    <name evidence="2" type="ORF">HOLleu_02411</name>
</gene>
<dbReference type="EMBL" id="JAIZAY010000001">
    <property type="protein sequence ID" value="KAJ8049601.1"/>
    <property type="molecule type" value="Genomic_DNA"/>
</dbReference>
<name>A0A9Q1CQP0_HOLLE</name>
<sequence length="59" mass="6905">MKILWFLSCLLPPSVQAESVSVLRSRNVKVIWRPYVGDYQLNLQSCLWEVSVLLYKSFT</sequence>
<feature type="signal peptide" evidence="1">
    <location>
        <begin position="1"/>
        <end position="17"/>
    </location>
</feature>
<evidence type="ECO:0000313" key="3">
    <source>
        <dbReference type="Proteomes" id="UP001152320"/>
    </source>
</evidence>
<dbReference type="Proteomes" id="UP001152320">
    <property type="component" value="Chromosome 1"/>
</dbReference>
<evidence type="ECO:0000313" key="2">
    <source>
        <dbReference type="EMBL" id="KAJ8049601.1"/>
    </source>
</evidence>
<protein>
    <submittedName>
        <fullName evidence="2">Uncharacterized protein</fullName>
    </submittedName>
</protein>
<keyword evidence="3" id="KW-1185">Reference proteome</keyword>
<keyword evidence="1" id="KW-0732">Signal</keyword>
<feature type="chain" id="PRO_5040329051" evidence="1">
    <location>
        <begin position="18"/>
        <end position="59"/>
    </location>
</feature>
<dbReference type="AlphaFoldDB" id="A0A9Q1CQP0"/>